<keyword evidence="2" id="KW-1185">Reference proteome</keyword>
<dbReference type="AlphaFoldDB" id="A0A0G4PG65"/>
<evidence type="ECO:0000313" key="1">
    <source>
        <dbReference type="EMBL" id="CRL25292.1"/>
    </source>
</evidence>
<protein>
    <submittedName>
        <fullName evidence="1">Str. FM013</fullName>
    </submittedName>
</protein>
<name>A0A0G4PG65_PENC3</name>
<dbReference type="PANTHER" id="PTHR39175">
    <property type="entry name" value="FAMILY PROTEIN, PUTATIVE (AFU_ORTHOLOGUE AFUA_3G15060)-RELATED"/>
    <property type="match status" value="1"/>
</dbReference>
<gene>
    <name evidence="1" type="ORF">PCAMFM013_S014g000188</name>
</gene>
<dbReference type="InterPro" id="IPR029068">
    <property type="entry name" value="Glyas_Bleomycin-R_OHBP_Dase"/>
</dbReference>
<accession>A0A0G4PG65</accession>
<sequence>MISGIAHINLPIPQGTLDQAEEFYGTTLGLTSAPVPELQKGTILWFDIGSSGQQVHISFGATDPEANRHPCFKLSSPEELEEIKASIYDHHVRGGAAAPMAADKPGDVNSGAQGKEYPTRFFARDFAGNRLEFTI</sequence>
<dbReference type="EMBL" id="HG793147">
    <property type="protein sequence ID" value="CRL25292.1"/>
    <property type="molecule type" value="Genomic_DNA"/>
</dbReference>
<organism evidence="1 2">
    <name type="scientific">Penicillium camemberti (strain FM 013)</name>
    <dbReference type="NCBI Taxonomy" id="1429867"/>
    <lineage>
        <taxon>Eukaryota</taxon>
        <taxon>Fungi</taxon>
        <taxon>Dikarya</taxon>
        <taxon>Ascomycota</taxon>
        <taxon>Pezizomycotina</taxon>
        <taxon>Eurotiomycetes</taxon>
        <taxon>Eurotiomycetidae</taxon>
        <taxon>Eurotiales</taxon>
        <taxon>Aspergillaceae</taxon>
        <taxon>Penicillium</taxon>
    </lineage>
</organism>
<proteinExistence type="predicted"/>
<evidence type="ECO:0000313" key="2">
    <source>
        <dbReference type="Proteomes" id="UP000053732"/>
    </source>
</evidence>
<dbReference type="SUPFAM" id="SSF54593">
    <property type="entry name" value="Glyoxalase/Bleomycin resistance protein/Dihydroxybiphenyl dioxygenase"/>
    <property type="match status" value="1"/>
</dbReference>
<dbReference type="Proteomes" id="UP000053732">
    <property type="component" value="Unassembled WGS sequence"/>
</dbReference>
<reference evidence="1 2" key="1">
    <citation type="journal article" date="2014" name="Nat. Commun.">
        <title>Multiple recent horizontal transfers of a large genomic region in cheese making fungi.</title>
        <authorList>
            <person name="Cheeseman K."/>
            <person name="Ropars J."/>
            <person name="Renault P."/>
            <person name="Dupont J."/>
            <person name="Gouzy J."/>
            <person name="Branca A."/>
            <person name="Abraham A.L."/>
            <person name="Ceppi M."/>
            <person name="Conseiller E."/>
            <person name="Debuchy R."/>
            <person name="Malagnac F."/>
            <person name="Goarin A."/>
            <person name="Silar P."/>
            <person name="Lacoste S."/>
            <person name="Sallet E."/>
            <person name="Bensimon A."/>
            <person name="Giraud T."/>
            <person name="Brygoo Y."/>
        </authorList>
    </citation>
    <scope>NUCLEOTIDE SEQUENCE [LARGE SCALE GENOMIC DNA]</scope>
    <source>
        <strain evidence="2">FM 013</strain>
    </source>
</reference>
<dbReference type="Gene3D" id="3.10.180.10">
    <property type="entry name" value="2,3-Dihydroxybiphenyl 1,2-Dioxygenase, domain 1"/>
    <property type="match status" value="1"/>
</dbReference>
<dbReference type="PANTHER" id="PTHR39175:SF1">
    <property type="entry name" value="FAMILY PROTEIN, PUTATIVE (AFU_ORTHOLOGUE AFUA_3G15060)-RELATED"/>
    <property type="match status" value="1"/>
</dbReference>